<keyword evidence="3" id="KW-1185">Reference proteome</keyword>
<gene>
    <name evidence="2" type="ORF">G9C98_007479</name>
</gene>
<dbReference type="OrthoDB" id="420518at2759"/>
<sequence>MRKDISTREIEEQNLLGLQRITEFTIRHVEAEVYVKKLIATKNIVLPCAQHIKLSPAPSLCDSSRSSLSFNQSKKCQRMKVS</sequence>
<evidence type="ECO:0000313" key="2">
    <source>
        <dbReference type="EMBL" id="KAG8034403.1"/>
    </source>
</evidence>
<comment type="caution">
    <text evidence="2">The sequence shown here is derived from an EMBL/GenBank/DDBJ whole genome shotgun (WGS) entry which is preliminary data.</text>
</comment>
<feature type="region of interest" description="Disordered" evidence="1">
    <location>
        <begin position="57"/>
        <end position="82"/>
    </location>
</feature>
<evidence type="ECO:0000313" key="3">
    <source>
        <dbReference type="Proteomes" id="UP000729913"/>
    </source>
</evidence>
<reference evidence="2" key="2">
    <citation type="submission" date="2021-04" db="EMBL/GenBank/DDBJ databases">
        <title>Genome-wide patterns of bracovirus chromosomal integration into multiple host tissues during parasitism.</title>
        <authorList>
            <person name="Chebbi M.A.C."/>
        </authorList>
    </citation>
    <scope>NUCLEOTIDE SEQUENCE</scope>
    <source>
        <tissue evidence="2">Whole body</tissue>
    </source>
</reference>
<dbReference type="EMBL" id="JAAOIC020000067">
    <property type="protein sequence ID" value="KAG8034403.1"/>
    <property type="molecule type" value="Genomic_DNA"/>
</dbReference>
<proteinExistence type="predicted"/>
<protein>
    <submittedName>
        <fullName evidence="2">Uncharacterized protein</fullName>
    </submittedName>
</protein>
<dbReference type="AlphaFoldDB" id="A0A8J5QZ95"/>
<organism evidence="2 3">
    <name type="scientific">Cotesia typhae</name>
    <dbReference type="NCBI Taxonomy" id="2053667"/>
    <lineage>
        <taxon>Eukaryota</taxon>
        <taxon>Metazoa</taxon>
        <taxon>Ecdysozoa</taxon>
        <taxon>Arthropoda</taxon>
        <taxon>Hexapoda</taxon>
        <taxon>Insecta</taxon>
        <taxon>Pterygota</taxon>
        <taxon>Neoptera</taxon>
        <taxon>Endopterygota</taxon>
        <taxon>Hymenoptera</taxon>
        <taxon>Apocrita</taxon>
        <taxon>Ichneumonoidea</taxon>
        <taxon>Braconidae</taxon>
        <taxon>Microgastrinae</taxon>
        <taxon>Cotesia</taxon>
    </lineage>
</organism>
<feature type="compositionally biased region" description="Low complexity" evidence="1">
    <location>
        <begin position="57"/>
        <end position="69"/>
    </location>
</feature>
<reference evidence="2" key="1">
    <citation type="submission" date="2020-03" db="EMBL/GenBank/DDBJ databases">
        <authorList>
            <person name="Chebbi M.A."/>
            <person name="Drezen J.M."/>
        </authorList>
    </citation>
    <scope>NUCLEOTIDE SEQUENCE</scope>
    <source>
        <tissue evidence="2">Whole body</tissue>
    </source>
</reference>
<name>A0A8J5QZ95_9HYME</name>
<accession>A0A8J5QZ95</accession>
<evidence type="ECO:0000256" key="1">
    <source>
        <dbReference type="SAM" id="MobiDB-lite"/>
    </source>
</evidence>
<dbReference type="Proteomes" id="UP000729913">
    <property type="component" value="Unassembled WGS sequence"/>
</dbReference>